<name>A0AB74TRU8_9LACT</name>
<comment type="subcellular location">
    <subcellularLocation>
        <location evidence="1">Cytoplasm</location>
    </subcellularLocation>
</comment>
<reference evidence="12" key="1">
    <citation type="submission" date="2023-12" db="EMBL/GenBank/DDBJ databases">
        <title>Dolosigranulum savutii sp. nov. isolated from human upper respiratory samples collected in Botswana.</title>
        <authorList>
            <person name="Kelly M.S."/>
        </authorList>
    </citation>
    <scope>NUCLEOTIDE SEQUENCE</scope>
    <source>
        <strain evidence="12">MSK433</strain>
    </source>
</reference>
<keyword evidence="3" id="KW-0963">Cytoplasm</keyword>
<keyword evidence="12" id="KW-0762">Sugar transport</keyword>
<evidence type="ECO:0000256" key="2">
    <source>
        <dbReference type="ARBA" id="ARBA00022448"/>
    </source>
</evidence>
<comment type="function">
    <text evidence="8">The phosphoenolpyruvate-dependent sugar phosphotransferase system (sugar PTS), a major carbohydrate active transport system, catalyzes the phosphorylation of incoming sugar substrates concomitantly with their translocation across the cell membrane. The enzyme II UlaABC PTS system is involved in ascorbate transport.</text>
</comment>
<dbReference type="Gene3D" id="3.40.930.10">
    <property type="entry name" value="Mannitol-specific EII, Chain A"/>
    <property type="match status" value="1"/>
</dbReference>
<dbReference type="PROSITE" id="PS51094">
    <property type="entry name" value="PTS_EIIA_TYPE_2"/>
    <property type="match status" value="1"/>
</dbReference>
<accession>A0AB74TRU8</accession>
<evidence type="ECO:0000256" key="9">
    <source>
        <dbReference type="ARBA" id="ARBA00041175"/>
    </source>
</evidence>
<dbReference type="SUPFAM" id="SSF55804">
    <property type="entry name" value="Phoshotransferase/anion transport protein"/>
    <property type="match status" value="1"/>
</dbReference>
<dbReference type="InterPro" id="IPR016152">
    <property type="entry name" value="PTrfase/Anion_transptr"/>
</dbReference>
<protein>
    <recommendedName>
        <fullName evidence="9">Ascorbate-specific PTS system EIIA component</fullName>
    </recommendedName>
    <alternativeName>
        <fullName evidence="10">Ascorbate-specific phosphotransferase enzyme IIA component</fullName>
    </alternativeName>
</protein>
<feature type="domain" description="PTS EIIA type-2" evidence="11">
    <location>
        <begin position="4"/>
        <end position="148"/>
    </location>
</feature>
<gene>
    <name evidence="12" type="ORF">VUQ08_06890</name>
</gene>
<evidence type="ECO:0000256" key="5">
    <source>
        <dbReference type="ARBA" id="ARBA00022679"/>
    </source>
</evidence>
<dbReference type="PANTHER" id="PTHR36203:SF1">
    <property type="entry name" value="ASCORBATE-SPECIFIC PTS SYSTEM EIIA COMPONENT"/>
    <property type="match status" value="1"/>
</dbReference>
<dbReference type="InterPro" id="IPR002178">
    <property type="entry name" value="PTS_EIIA_type-2_dom"/>
</dbReference>
<sequence>MSVSLVKEKNIKIEVSCSNWKEVAQEVGNILVKDNIVEYEYIDLTIQSIVEHGPYVLLVPGIAFFHTNPNKYVNETGLSFITLEKPVYFNEDEKKKKINCAFAFAAVDSDSHLELLTKLADILRDKNLINILKNHPTKDEVIDIFKKI</sequence>
<evidence type="ECO:0000313" key="12">
    <source>
        <dbReference type="EMBL" id="XBC45578.1"/>
    </source>
</evidence>
<dbReference type="GO" id="GO:0005737">
    <property type="term" value="C:cytoplasm"/>
    <property type="evidence" value="ECO:0007669"/>
    <property type="project" value="UniProtKB-SubCell"/>
</dbReference>
<dbReference type="AlphaFoldDB" id="A0AB74TRU8"/>
<keyword evidence="5" id="KW-0808">Transferase</keyword>
<evidence type="ECO:0000256" key="4">
    <source>
        <dbReference type="ARBA" id="ARBA00022553"/>
    </source>
</evidence>
<dbReference type="RefSeq" id="WP_347300041.1">
    <property type="nucleotide sequence ID" value="NZ_CP142433.1"/>
</dbReference>
<dbReference type="GO" id="GO:0009401">
    <property type="term" value="P:phosphoenolpyruvate-dependent sugar phosphotransferase system"/>
    <property type="evidence" value="ECO:0007669"/>
    <property type="project" value="UniProtKB-KW"/>
</dbReference>
<evidence type="ECO:0000256" key="8">
    <source>
        <dbReference type="ARBA" id="ARBA00037387"/>
    </source>
</evidence>
<keyword evidence="6" id="KW-0598">Phosphotransferase system</keyword>
<keyword evidence="4" id="KW-0597">Phosphoprotein</keyword>
<evidence type="ECO:0000256" key="7">
    <source>
        <dbReference type="ARBA" id="ARBA00022777"/>
    </source>
</evidence>
<keyword evidence="7" id="KW-0418">Kinase</keyword>
<dbReference type="InterPro" id="IPR051351">
    <property type="entry name" value="Ascorbate-PTS_EIIA_comp"/>
</dbReference>
<evidence type="ECO:0000256" key="6">
    <source>
        <dbReference type="ARBA" id="ARBA00022683"/>
    </source>
</evidence>
<dbReference type="EMBL" id="CP142433">
    <property type="protein sequence ID" value="XBC45578.1"/>
    <property type="molecule type" value="Genomic_DNA"/>
</dbReference>
<evidence type="ECO:0000259" key="11">
    <source>
        <dbReference type="PROSITE" id="PS51094"/>
    </source>
</evidence>
<dbReference type="Pfam" id="PF00359">
    <property type="entry name" value="PTS_EIIA_2"/>
    <property type="match status" value="1"/>
</dbReference>
<proteinExistence type="predicted"/>
<dbReference type="PANTHER" id="PTHR36203">
    <property type="entry name" value="ASCORBATE-SPECIFIC PTS SYSTEM EIIA COMPONENT"/>
    <property type="match status" value="1"/>
</dbReference>
<evidence type="ECO:0000256" key="10">
    <source>
        <dbReference type="ARBA" id="ARBA00042072"/>
    </source>
</evidence>
<evidence type="ECO:0000256" key="3">
    <source>
        <dbReference type="ARBA" id="ARBA00022490"/>
    </source>
</evidence>
<keyword evidence="2" id="KW-0813">Transport</keyword>
<evidence type="ECO:0000256" key="1">
    <source>
        <dbReference type="ARBA" id="ARBA00004496"/>
    </source>
</evidence>
<organism evidence="12">
    <name type="scientific">Dolosigranulum savutiense</name>
    <dbReference type="NCBI Taxonomy" id="3110288"/>
    <lineage>
        <taxon>Bacteria</taxon>
        <taxon>Bacillati</taxon>
        <taxon>Bacillota</taxon>
        <taxon>Bacilli</taxon>
        <taxon>Lactobacillales</taxon>
        <taxon>Carnobacteriaceae</taxon>
        <taxon>Dolosigranulum</taxon>
    </lineage>
</organism>
<dbReference type="GO" id="GO:0016301">
    <property type="term" value="F:kinase activity"/>
    <property type="evidence" value="ECO:0007669"/>
    <property type="project" value="UniProtKB-KW"/>
</dbReference>